<proteinExistence type="inferred from homology"/>
<reference evidence="7" key="1">
    <citation type="submission" date="2018-05" db="EMBL/GenBank/DDBJ databases">
        <authorList>
            <person name="Li X."/>
        </authorList>
    </citation>
    <scope>NUCLEOTIDE SEQUENCE [LARGE SCALE GENOMIC DNA]</scope>
    <source>
        <strain evidence="7">YIM 73061</strain>
    </source>
</reference>
<gene>
    <name evidence="5 6" type="primary">pqqA</name>
    <name evidence="6" type="ORF">DJ018_17415</name>
</gene>
<dbReference type="HAMAP" id="MF_00656">
    <property type="entry name" value="PQQ_syn_PqqA"/>
    <property type="match status" value="1"/>
</dbReference>
<evidence type="ECO:0000256" key="5">
    <source>
        <dbReference type="HAMAP-Rule" id="MF_00656"/>
    </source>
</evidence>
<keyword evidence="7" id="KW-1185">Reference proteome</keyword>
<comment type="caution">
    <text evidence="6">The sequence shown here is derived from an EMBL/GenBank/DDBJ whole genome shotgun (WGS) entry which is preliminary data.</text>
</comment>
<feature type="cross-link" description="Pyrroloquinoline quinone (Glu-Tyr)" evidence="5">
    <location>
        <begin position="16"/>
        <end position="20"/>
    </location>
</feature>
<evidence type="ECO:0000256" key="4">
    <source>
        <dbReference type="ARBA" id="ARBA00022905"/>
    </source>
</evidence>
<evidence type="ECO:0000313" key="7">
    <source>
        <dbReference type="Proteomes" id="UP000249725"/>
    </source>
</evidence>
<accession>A0A328A8L0</accession>
<dbReference type="AlphaFoldDB" id="A0A328A8L0"/>
<comment type="similarity">
    <text evidence="2 5">Belongs to the PqqA family.</text>
</comment>
<comment type="function">
    <text evidence="5">Required for coenzyme pyrroloquinoline quinone (PQQ) biosynthesis. PQQ is probably formed by cross-linking a specific glutamate to a specific tyrosine residue and excising these residues from the peptide.</text>
</comment>
<dbReference type="Proteomes" id="UP000249725">
    <property type="component" value="Unassembled WGS sequence"/>
</dbReference>
<organism evidence="6 7">
    <name type="scientific">Phenylobacterium deserti</name>
    <dbReference type="NCBI Taxonomy" id="1914756"/>
    <lineage>
        <taxon>Bacteria</taxon>
        <taxon>Pseudomonadati</taxon>
        <taxon>Pseudomonadota</taxon>
        <taxon>Alphaproteobacteria</taxon>
        <taxon>Caulobacterales</taxon>
        <taxon>Caulobacteraceae</taxon>
        <taxon>Phenylobacterium</taxon>
    </lineage>
</organism>
<sequence>MAWTSPKVVEISLGCEINCYACAEIKA</sequence>
<keyword evidence="4 5" id="KW-0884">PQQ biosynthesis</keyword>
<evidence type="ECO:0000256" key="1">
    <source>
        <dbReference type="ARBA" id="ARBA00004886"/>
    </source>
</evidence>
<dbReference type="EMBL" id="QFYR01000005">
    <property type="protein sequence ID" value="RAK50942.1"/>
    <property type="molecule type" value="Genomic_DNA"/>
</dbReference>
<dbReference type="GO" id="GO:0018189">
    <property type="term" value="P:pyrroloquinoline quinone biosynthetic process"/>
    <property type="evidence" value="ECO:0007669"/>
    <property type="project" value="UniProtKB-UniRule"/>
</dbReference>
<dbReference type="Pfam" id="PF08042">
    <property type="entry name" value="PqqA"/>
    <property type="match status" value="1"/>
</dbReference>
<dbReference type="NCBIfam" id="TIGR02107">
    <property type="entry name" value="PQQ_syn_pqqA"/>
    <property type="match status" value="1"/>
</dbReference>
<evidence type="ECO:0000256" key="2">
    <source>
        <dbReference type="ARBA" id="ARBA00009325"/>
    </source>
</evidence>
<dbReference type="InterPro" id="IPR011725">
    <property type="entry name" value="PQQ_synth_PqqA"/>
</dbReference>
<name>A0A328A8L0_9CAUL</name>
<comment type="pathway">
    <text evidence="1 5">Cofactor biosynthesis; pyrroloquinoline quinone biosynthesis.</text>
</comment>
<protein>
    <recommendedName>
        <fullName evidence="3 5">Coenzyme PQQ synthesis protein A</fullName>
    </recommendedName>
    <alternativeName>
        <fullName evidence="5">Pyrroloquinoline quinone biosynthesis protein A</fullName>
    </alternativeName>
</protein>
<evidence type="ECO:0000256" key="3">
    <source>
        <dbReference type="ARBA" id="ARBA00015086"/>
    </source>
</evidence>
<evidence type="ECO:0000313" key="6">
    <source>
        <dbReference type="EMBL" id="RAK50942.1"/>
    </source>
</evidence>
<dbReference type="UniPathway" id="UPA00539"/>